<dbReference type="Proteomes" id="UP001595075">
    <property type="component" value="Unassembled WGS sequence"/>
</dbReference>
<gene>
    <name evidence="3" type="ORF">VTL71DRAFT_7263</name>
</gene>
<evidence type="ECO:0000313" key="3">
    <source>
        <dbReference type="EMBL" id="KAL2061885.1"/>
    </source>
</evidence>
<dbReference type="Pfam" id="PF26640">
    <property type="entry name" value="DUF8212"/>
    <property type="match status" value="1"/>
</dbReference>
<dbReference type="InterPro" id="IPR058525">
    <property type="entry name" value="DUF8212"/>
</dbReference>
<keyword evidence="4" id="KW-1185">Reference proteome</keyword>
<organism evidence="3 4">
    <name type="scientific">Oculimacula yallundae</name>
    <dbReference type="NCBI Taxonomy" id="86028"/>
    <lineage>
        <taxon>Eukaryota</taxon>
        <taxon>Fungi</taxon>
        <taxon>Dikarya</taxon>
        <taxon>Ascomycota</taxon>
        <taxon>Pezizomycotina</taxon>
        <taxon>Leotiomycetes</taxon>
        <taxon>Helotiales</taxon>
        <taxon>Ploettnerulaceae</taxon>
        <taxon>Oculimacula</taxon>
    </lineage>
</organism>
<sequence>MWLINTTNFELKMFTTSKSIPPYAILSHTWGKDNDELTFKEMVPGVESSPAAAKEGFEKIKMTCHLARTEYQLEYAWVDTCCIDKSSSAELSEAINSMFNWYRQARICFVFFADLQPKSQNFKSCKWFSRGWTLQELLAPRDIRFFDAVWEYRGNKQTLVSEISTNSGISREVLTGVKGLQEIPIAVRMCWASNRETSREEDAAYCLLGIFDVNMPMIYGEGEKAFLRLQEEIIKRSSDMSIFAWMAPADDAPTYTGILARSLADFRRSGTAVQGDFGNSSVAPFSINNCGVNLWTSLHYDPDTGLCIMPVNCSLDEVRAPAPSDHASDEVWHAICLRRVGQYGLVRAFPTRLVPGILSNYESTIQVAPRISPKQVLAISQQVITIRNPNGFQGDDFNTDHQLINPAGCYDPSQNMIYAGYAATFLGTLRFLPVWEREYDSYVFILRFDRSRTDAPWRFVLVTGQDWLNCLNYRRVYGSNSLLFFQPGQETSLRLQCKNDQSKAKRIILTIVPPGPDDVHAPWSQTIELSVVDE</sequence>
<proteinExistence type="predicted"/>
<evidence type="ECO:0000313" key="4">
    <source>
        <dbReference type="Proteomes" id="UP001595075"/>
    </source>
</evidence>
<evidence type="ECO:0000259" key="2">
    <source>
        <dbReference type="Pfam" id="PF26640"/>
    </source>
</evidence>
<accession>A0ABR4BW65</accession>
<comment type="caution">
    <text evidence="3">The sequence shown here is derived from an EMBL/GenBank/DDBJ whole genome shotgun (WGS) entry which is preliminary data.</text>
</comment>
<feature type="domain" description="Heterokaryon incompatibility" evidence="1">
    <location>
        <begin position="23"/>
        <end position="118"/>
    </location>
</feature>
<dbReference type="EMBL" id="JAZHXI010000018">
    <property type="protein sequence ID" value="KAL2061885.1"/>
    <property type="molecule type" value="Genomic_DNA"/>
</dbReference>
<protein>
    <recommendedName>
        <fullName evidence="5">Heterokaryon incompatibility domain-containing protein</fullName>
    </recommendedName>
</protein>
<name>A0ABR4BW65_9HELO</name>
<dbReference type="PANTHER" id="PTHR10622:SF12">
    <property type="entry name" value="HET DOMAIN-CONTAINING PROTEIN"/>
    <property type="match status" value="1"/>
</dbReference>
<reference evidence="3 4" key="1">
    <citation type="journal article" date="2024" name="Commun. Biol.">
        <title>Comparative genomic analysis of thermophilic fungi reveals convergent evolutionary adaptations and gene losses.</title>
        <authorList>
            <person name="Steindorff A.S."/>
            <person name="Aguilar-Pontes M.V."/>
            <person name="Robinson A.J."/>
            <person name="Andreopoulos B."/>
            <person name="LaButti K."/>
            <person name="Kuo A."/>
            <person name="Mondo S."/>
            <person name="Riley R."/>
            <person name="Otillar R."/>
            <person name="Haridas S."/>
            <person name="Lipzen A."/>
            <person name="Grimwood J."/>
            <person name="Schmutz J."/>
            <person name="Clum A."/>
            <person name="Reid I.D."/>
            <person name="Moisan M.C."/>
            <person name="Butler G."/>
            <person name="Nguyen T.T.M."/>
            <person name="Dewar K."/>
            <person name="Conant G."/>
            <person name="Drula E."/>
            <person name="Henrissat B."/>
            <person name="Hansel C."/>
            <person name="Singer S."/>
            <person name="Hutchinson M.I."/>
            <person name="de Vries R.P."/>
            <person name="Natvig D.O."/>
            <person name="Powell A.J."/>
            <person name="Tsang A."/>
            <person name="Grigoriev I.V."/>
        </authorList>
    </citation>
    <scope>NUCLEOTIDE SEQUENCE [LARGE SCALE GENOMIC DNA]</scope>
    <source>
        <strain evidence="3 4">CBS 494.80</strain>
    </source>
</reference>
<dbReference type="PANTHER" id="PTHR10622">
    <property type="entry name" value="HET DOMAIN-CONTAINING PROTEIN"/>
    <property type="match status" value="1"/>
</dbReference>
<feature type="domain" description="DUF8212" evidence="2">
    <location>
        <begin position="224"/>
        <end position="249"/>
    </location>
</feature>
<evidence type="ECO:0008006" key="5">
    <source>
        <dbReference type="Google" id="ProtNLM"/>
    </source>
</evidence>
<dbReference type="Pfam" id="PF06985">
    <property type="entry name" value="HET"/>
    <property type="match status" value="1"/>
</dbReference>
<dbReference type="InterPro" id="IPR010730">
    <property type="entry name" value="HET"/>
</dbReference>
<evidence type="ECO:0000259" key="1">
    <source>
        <dbReference type="Pfam" id="PF06985"/>
    </source>
</evidence>